<evidence type="ECO:0000313" key="3">
    <source>
        <dbReference type="Proteomes" id="UP000823616"/>
    </source>
</evidence>
<dbReference type="Gene3D" id="3.40.630.30">
    <property type="match status" value="1"/>
</dbReference>
<reference evidence="2" key="1">
    <citation type="submission" date="2020-10" db="EMBL/GenBank/DDBJ databases">
        <authorList>
            <person name="Gilroy R."/>
        </authorList>
    </citation>
    <scope>NUCLEOTIDE SEQUENCE</scope>
    <source>
        <strain evidence="2">B3-4054</strain>
    </source>
</reference>
<comment type="caution">
    <text evidence="2">The sequence shown here is derived from an EMBL/GenBank/DDBJ whole genome shotgun (WGS) entry which is preliminary data.</text>
</comment>
<gene>
    <name evidence="2" type="ORF">IAA96_07370</name>
</gene>
<proteinExistence type="predicted"/>
<dbReference type="PROSITE" id="PS51186">
    <property type="entry name" value="GNAT"/>
    <property type="match status" value="1"/>
</dbReference>
<dbReference type="SUPFAM" id="SSF55729">
    <property type="entry name" value="Acyl-CoA N-acyltransferases (Nat)"/>
    <property type="match status" value="1"/>
</dbReference>
<protein>
    <submittedName>
        <fullName evidence="2">GNAT family N-acetyltransferase</fullName>
    </submittedName>
</protein>
<evidence type="ECO:0000259" key="1">
    <source>
        <dbReference type="PROSITE" id="PS51186"/>
    </source>
</evidence>
<dbReference type="GO" id="GO:0016747">
    <property type="term" value="F:acyltransferase activity, transferring groups other than amino-acyl groups"/>
    <property type="evidence" value="ECO:0007669"/>
    <property type="project" value="InterPro"/>
</dbReference>
<reference evidence="2" key="2">
    <citation type="journal article" date="2021" name="PeerJ">
        <title>Extensive microbial diversity within the chicken gut microbiome revealed by metagenomics and culture.</title>
        <authorList>
            <person name="Gilroy R."/>
            <person name="Ravi A."/>
            <person name="Getino M."/>
            <person name="Pursley I."/>
            <person name="Horton D.L."/>
            <person name="Alikhan N.F."/>
            <person name="Baker D."/>
            <person name="Gharbi K."/>
            <person name="Hall N."/>
            <person name="Watson M."/>
            <person name="Adriaenssens E.M."/>
            <person name="Foster-Nyarko E."/>
            <person name="Jarju S."/>
            <person name="Secka A."/>
            <person name="Antonio M."/>
            <person name="Oren A."/>
            <person name="Chaudhuri R.R."/>
            <person name="La Ragione R."/>
            <person name="Hildebrand F."/>
            <person name="Pallen M.J."/>
        </authorList>
    </citation>
    <scope>NUCLEOTIDE SEQUENCE</scope>
    <source>
        <strain evidence="2">B3-4054</strain>
    </source>
</reference>
<dbReference type="EMBL" id="JADIMS010000138">
    <property type="protein sequence ID" value="MBO8450909.1"/>
    <property type="molecule type" value="Genomic_DNA"/>
</dbReference>
<dbReference type="Proteomes" id="UP000823616">
    <property type="component" value="Unassembled WGS sequence"/>
</dbReference>
<dbReference type="InterPro" id="IPR016181">
    <property type="entry name" value="Acyl_CoA_acyltransferase"/>
</dbReference>
<feature type="domain" description="N-acetyltransferase" evidence="1">
    <location>
        <begin position="168"/>
        <end position="311"/>
    </location>
</feature>
<evidence type="ECO:0000313" key="2">
    <source>
        <dbReference type="EMBL" id="MBO8450909.1"/>
    </source>
</evidence>
<organism evidence="2 3">
    <name type="scientific">Candidatus Avitreponema avistercoris</name>
    <dbReference type="NCBI Taxonomy" id="2840705"/>
    <lineage>
        <taxon>Bacteria</taxon>
        <taxon>Pseudomonadati</taxon>
        <taxon>Spirochaetota</taxon>
        <taxon>Spirochaetia</taxon>
        <taxon>Spirochaetales</taxon>
        <taxon>Candidatus Avitreponema</taxon>
    </lineage>
</organism>
<sequence>MQRRILPMAQEHMRLCLDFLLPREWSCVSFSEAFLDAAGKKSGGKRRAQVFLLAGQKQRQKPEKKEPAGFRLDGILLLSPEGTLLHCLPEEICRDKSWKRILRPFLRKQNVRAILGEEKANRFLETACAGIFRHLRFHHARYLLMRRQPGGKTGTAQDAASAGKNSGMTAVLCGEQDTERLLPVQEAYESEEVLRGKGRPDRAKTRMRLRRTLRRQTVVACTGPESGEILGKAGTNAQGLHWQQIGGVFTRPDARNRGIACFLVTELVRRAENRNKGSVLFVRPDNPAAIRVYGKCGFTLCGGFRSVWRRF</sequence>
<dbReference type="AlphaFoldDB" id="A0A9D9EUW6"/>
<accession>A0A9D9EUW6</accession>
<name>A0A9D9EUW6_9SPIR</name>
<dbReference type="InterPro" id="IPR000182">
    <property type="entry name" value="GNAT_dom"/>
</dbReference>
<dbReference type="Pfam" id="PF00583">
    <property type="entry name" value="Acetyltransf_1"/>
    <property type="match status" value="1"/>
</dbReference>